<reference evidence="2 3" key="1">
    <citation type="submission" date="2019-08" db="EMBL/GenBank/DDBJ databases">
        <title>Whole genome of Aphis craccivora.</title>
        <authorList>
            <person name="Voronova N.V."/>
            <person name="Shulinski R.S."/>
            <person name="Bandarenka Y.V."/>
            <person name="Zhorov D.G."/>
            <person name="Warner D."/>
        </authorList>
    </citation>
    <scope>NUCLEOTIDE SEQUENCE [LARGE SCALE GENOMIC DNA]</scope>
    <source>
        <strain evidence="2">180601</strain>
        <tissue evidence="2">Whole Body</tissue>
    </source>
</reference>
<evidence type="ECO:0000313" key="2">
    <source>
        <dbReference type="EMBL" id="KAF0708884.1"/>
    </source>
</evidence>
<protein>
    <recommendedName>
        <fullName evidence="1">Chromo domain-containing protein</fullName>
    </recommendedName>
</protein>
<feature type="non-terminal residue" evidence="2">
    <location>
        <position position="1"/>
    </location>
</feature>
<sequence>LHKGYIRQYNILGGFYEQEIKLTDFPNTSLIERIIKKINDKMLVKWVGFDSSHNS</sequence>
<gene>
    <name evidence="2" type="ORF">FWK35_00024994</name>
</gene>
<dbReference type="EMBL" id="VUJU01012059">
    <property type="protein sequence ID" value="KAF0708884.1"/>
    <property type="molecule type" value="Genomic_DNA"/>
</dbReference>
<evidence type="ECO:0000313" key="3">
    <source>
        <dbReference type="Proteomes" id="UP000478052"/>
    </source>
</evidence>
<evidence type="ECO:0000259" key="1">
    <source>
        <dbReference type="PROSITE" id="PS50013"/>
    </source>
</evidence>
<organism evidence="2 3">
    <name type="scientific">Aphis craccivora</name>
    <name type="common">Cowpea aphid</name>
    <dbReference type="NCBI Taxonomy" id="307492"/>
    <lineage>
        <taxon>Eukaryota</taxon>
        <taxon>Metazoa</taxon>
        <taxon>Ecdysozoa</taxon>
        <taxon>Arthropoda</taxon>
        <taxon>Hexapoda</taxon>
        <taxon>Insecta</taxon>
        <taxon>Pterygota</taxon>
        <taxon>Neoptera</taxon>
        <taxon>Paraneoptera</taxon>
        <taxon>Hemiptera</taxon>
        <taxon>Sternorrhyncha</taxon>
        <taxon>Aphidomorpha</taxon>
        <taxon>Aphidoidea</taxon>
        <taxon>Aphididae</taxon>
        <taxon>Aphidini</taxon>
        <taxon>Aphis</taxon>
        <taxon>Aphis</taxon>
    </lineage>
</organism>
<proteinExistence type="predicted"/>
<comment type="caution">
    <text evidence="2">The sequence shown here is derived from an EMBL/GenBank/DDBJ whole genome shotgun (WGS) entry which is preliminary data.</text>
</comment>
<dbReference type="Proteomes" id="UP000478052">
    <property type="component" value="Unassembled WGS sequence"/>
</dbReference>
<dbReference type="InterPro" id="IPR000953">
    <property type="entry name" value="Chromo/chromo_shadow_dom"/>
</dbReference>
<name>A0A6G0VTN6_APHCR</name>
<dbReference type="PROSITE" id="PS50013">
    <property type="entry name" value="CHROMO_2"/>
    <property type="match status" value="1"/>
</dbReference>
<feature type="domain" description="Chromo" evidence="1">
    <location>
        <begin position="29"/>
        <end position="55"/>
    </location>
</feature>
<dbReference type="OrthoDB" id="6590525at2759"/>
<accession>A0A6G0VTN6</accession>
<keyword evidence="3" id="KW-1185">Reference proteome</keyword>
<dbReference type="AlphaFoldDB" id="A0A6G0VTN6"/>